<dbReference type="SMART" id="SM00721">
    <property type="entry name" value="BAR"/>
    <property type="match status" value="1"/>
</dbReference>
<evidence type="ECO:0000313" key="7">
    <source>
        <dbReference type="Proteomes" id="UP001234581"/>
    </source>
</evidence>
<proteinExistence type="predicted"/>
<evidence type="ECO:0000259" key="4">
    <source>
        <dbReference type="PROSITE" id="PS50002"/>
    </source>
</evidence>
<dbReference type="InterPro" id="IPR046982">
    <property type="entry name" value="BIN3/RVS161-like"/>
</dbReference>
<organism evidence="6 7">
    <name type="scientific">Lichtheimia ornata</name>
    <dbReference type="NCBI Taxonomy" id="688661"/>
    <lineage>
        <taxon>Eukaryota</taxon>
        <taxon>Fungi</taxon>
        <taxon>Fungi incertae sedis</taxon>
        <taxon>Mucoromycota</taxon>
        <taxon>Mucoromycotina</taxon>
        <taxon>Mucoromycetes</taxon>
        <taxon>Mucorales</taxon>
        <taxon>Lichtheimiaceae</taxon>
        <taxon>Lichtheimia</taxon>
    </lineage>
</organism>
<dbReference type="AlphaFoldDB" id="A0AAD7XRT3"/>
<dbReference type="InterPro" id="IPR001452">
    <property type="entry name" value="SH3_domain"/>
</dbReference>
<dbReference type="GO" id="GO:0015629">
    <property type="term" value="C:actin cytoskeleton"/>
    <property type="evidence" value="ECO:0007669"/>
    <property type="project" value="TreeGrafter"/>
</dbReference>
<dbReference type="PROSITE" id="PS51021">
    <property type="entry name" value="BAR"/>
    <property type="match status" value="1"/>
</dbReference>
<dbReference type="PRINTS" id="PR00452">
    <property type="entry name" value="SH3DOMAIN"/>
</dbReference>
<dbReference type="Proteomes" id="UP001234581">
    <property type="component" value="Unassembled WGS sequence"/>
</dbReference>
<dbReference type="PANTHER" id="PTHR47174:SF1">
    <property type="entry name" value="REDUCED VIABILITY UPON STARVATION PROTEIN 167"/>
    <property type="match status" value="1"/>
</dbReference>
<dbReference type="EMBL" id="JARTCD010000120">
    <property type="protein sequence ID" value="KAJ8652070.1"/>
    <property type="molecule type" value="Genomic_DNA"/>
</dbReference>
<dbReference type="GO" id="GO:0051666">
    <property type="term" value="P:actin cortical patch localization"/>
    <property type="evidence" value="ECO:0007669"/>
    <property type="project" value="InterPro"/>
</dbReference>
<dbReference type="Gene3D" id="1.20.1270.60">
    <property type="entry name" value="Arfaptin homology (AH) domain/BAR domain"/>
    <property type="match status" value="1"/>
</dbReference>
<sequence length="428" mass="48771">MSWKGFQKAVSRLPHQIMSKKAEVTRDTEFMAQEKRFTDLTKIVDQFQKDIQAFRDAIAALLGHQAKMASFLTVIYDTHLGIEQGGIQKRVQQTPAAAVQAANDAEAAMAYCRDEVLPELDLLDHTVVRPMLELKEIIKTIQKTITKRNHKMIDYDRHRASSNKLKAKTERSFNEEKQLYKVEQSLEKATEDYNYLNDMLKAELPRFFHLKAMLIEPLLEHFYNMQCKIYGMIYARCYELVNANVNHFVTHAMPLQDGYNWHKSQRDMQMEMESLDLLKSGGKAWLKVSGGANSSKLTLKERAALRKEEEAYAAAQTENGFPQEKTMAPSADYHHSYQPPPAAAAAAPSYTTPNSPPTPVPAPRSNNNTLYVMALYDYDSQTEGDLVFQKDDKIEVIQRTEDQNDWWTGKLCRTGATGIFPGNYVAIL</sequence>
<dbReference type="InterPro" id="IPR036028">
    <property type="entry name" value="SH3-like_dom_sf"/>
</dbReference>
<dbReference type="RefSeq" id="XP_058336984.1">
    <property type="nucleotide sequence ID" value="XM_058492234.1"/>
</dbReference>
<dbReference type="Pfam" id="PF00018">
    <property type="entry name" value="SH3_1"/>
    <property type="match status" value="1"/>
</dbReference>
<dbReference type="GO" id="GO:0043332">
    <property type="term" value="C:mating projection tip"/>
    <property type="evidence" value="ECO:0007669"/>
    <property type="project" value="TreeGrafter"/>
</dbReference>
<dbReference type="PROSITE" id="PS50002">
    <property type="entry name" value="SH3"/>
    <property type="match status" value="1"/>
</dbReference>
<dbReference type="InterPro" id="IPR004148">
    <property type="entry name" value="BAR_dom"/>
</dbReference>
<dbReference type="GO" id="GO:0031097">
    <property type="term" value="C:medial cortex"/>
    <property type="evidence" value="ECO:0007669"/>
    <property type="project" value="TreeGrafter"/>
</dbReference>
<dbReference type="GeneID" id="83219675"/>
<accession>A0AAD7XRT3</accession>
<feature type="compositionally biased region" description="Low complexity" evidence="3">
    <location>
        <begin position="343"/>
        <end position="353"/>
    </location>
</feature>
<evidence type="ECO:0000313" key="6">
    <source>
        <dbReference type="EMBL" id="KAJ8652070.1"/>
    </source>
</evidence>
<gene>
    <name evidence="6" type="ORF">O0I10_012301</name>
</gene>
<evidence type="ECO:0000256" key="1">
    <source>
        <dbReference type="ARBA" id="ARBA00022443"/>
    </source>
</evidence>
<dbReference type="Pfam" id="PF03114">
    <property type="entry name" value="BAR"/>
    <property type="match status" value="1"/>
</dbReference>
<dbReference type="Gene3D" id="2.30.30.40">
    <property type="entry name" value="SH3 Domains"/>
    <property type="match status" value="1"/>
</dbReference>
<dbReference type="FunFam" id="2.30.30.40:FF:000100">
    <property type="entry name" value="SH3 domain-containing YSC84-like protein 1"/>
    <property type="match status" value="1"/>
</dbReference>
<dbReference type="GO" id="GO:0006897">
    <property type="term" value="P:endocytosis"/>
    <property type="evidence" value="ECO:0007669"/>
    <property type="project" value="InterPro"/>
</dbReference>
<feature type="region of interest" description="Disordered" evidence="3">
    <location>
        <begin position="310"/>
        <end position="365"/>
    </location>
</feature>
<feature type="domain" description="SH3" evidence="4">
    <location>
        <begin position="367"/>
        <end position="428"/>
    </location>
</feature>
<evidence type="ECO:0008006" key="8">
    <source>
        <dbReference type="Google" id="ProtNLM"/>
    </source>
</evidence>
<comment type="caution">
    <text evidence="6">The sequence shown here is derived from an EMBL/GenBank/DDBJ whole genome shotgun (WGS) entry which is preliminary data.</text>
</comment>
<evidence type="ECO:0000256" key="3">
    <source>
        <dbReference type="SAM" id="MobiDB-lite"/>
    </source>
</evidence>
<dbReference type="PANTHER" id="PTHR47174">
    <property type="entry name" value="BRIDGING INTEGRATOR 3"/>
    <property type="match status" value="1"/>
</dbReference>
<keyword evidence="7" id="KW-1185">Reference proteome</keyword>
<dbReference type="SUPFAM" id="SSF103657">
    <property type="entry name" value="BAR/IMD domain-like"/>
    <property type="match status" value="1"/>
</dbReference>
<dbReference type="GO" id="GO:0097320">
    <property type="term" value="P:plasma membrane tubulation"/>
    <property type="evidence" value="ECO:0007669"/>
    <property type="project" value="TreeGrafter"/>
</dbReference>
<dbReference type="GO" id="GO:0008289">
    <property type="term" value="F:lipid binding"/>
    <property type="evidence" value="ECO:0007669"/>
    <property type="project" value="TreeGrafter"/>
</dbReference>
<dbReference type="SUPFAM" id="SSF50044">
    <property type="entry name" value="SH3-domain"/>
    <property type="match status" value="1"/>
</dbReference>
<dbReference type="GO" id="GO:1990528">
    <property type="term" value="C:Rvs161p-Rvs167p complex"/>
    <property type="evidence" value="ECO:0007669"/>
    <property type="project" value="TreeGrafter"/>
</dbReference>
<dbReference type="SMART" id="SM00326">
    <property type="entry name" value="SH3"/>
    <property type="match status" value="1"/>
</dbReference>
<feature type="domain" description="BAR" evidence="5">
    <location>
        <begin position="15"/>
        <end position="254"/>
    </location>
</feature>
<evidence type="ECO:0000259" key="5">
    <source>
        <dbReference type="PROSITE" id="PS51021"/>
    </source>
</evidence>
<name>A0AAD7XRT3_9FUNG</name>
<dbReference type="InterPro" id="IPR027267">
    <property type="entry name" value="AH/BAR_dom_sf"/>
</dbReference>
<reference evidence="6 7" key="1">
    <citation type="submission" date="2023-03" db="EMBL/GenBank/DDBJ databases">
        <title>Genome sequence of Lichtheimia ornata CBS 291.66.</title>
        <authorList>
            <person name="Mohabir J.T."/>
            <person name="Shea T.P."/>
            <person name="Kurbessoian T."/>
            <person name="Berby B."/>
            <person name="Fontaine J."/>
            <person name="Livny J."/>
            <person name="Gnirke A."/>
            <person name="Stajich J.E."/>
            <person name="Cuomo C.A."/>
        </authorList>
    </citation>
    <scope>NUCLEOTIDE SEQUENCE [LARGE SCALE GENOMIC DNA]</scope>
    <source>
        <strain evidence="6">CBS 291.66</strain>
    </source>
</reference>
<evidence type="ECO:0000256" key="2">
    <source>
        <dbReference type="PROSITE-ProRule" id="PRU00192"/>
    </source>
</evidence>
<keyword evidence="1 2" id="KW-0728">SH3 domain</keyword>
<protein>
    <recommendedName>
        <fullName evidence="8">BAR-domain-containing protein</fullName>
    </recommendedName>
</protein>